<evidence type="ECO:0000313" key="2">
    <source>
        <dbReference type="EMBL" id="OSS47731.1"/>
    </source>
</evidence>
<gene>
    <name evidence="2" type="ORF">B5807_07349</name>
</gene>
<sequence>MSNVARSGYITAARPIAPWKSFYRFLNFRAQIVGRSSDGAGSGNTVLLPEHETQHACCFAPDVKKANLGNLHFGQIALEEDGAFRLTVADFQENSNARRLYKPPPPPSRPRHHPSPRRTNTAPRHPRALPPTDHPHHRGRLIHIRGPAPQHARRPHHLLPIDPRPNLGQRRITEQRKDDMRHVARYAIVQACACHGPHRHRVHRGALSELARPHARHGFQRALAAGVGGRVLQPHRRADAGDVDDAPGPVGGQVGDRGGDEQRGASRVEVERPVVRRRCQCLQGLRVGHARVVDDDVDLEATLCGLERRLCRLDELARAPGGGEVGLRDDGCYAVGGFQLGGYGLGFGLGAVGGVVHHDVGAFGG</sequence>
<dbReference type="AlphaFoldDB" id="A0A1Y2LV58"/>
<dbReference type="InParanoid" id="A0A1Y2LV58"/>
<dbReference type="EMBL" id="KZ107848">
    <property type="protein sequence ID" value="OSS47731.1"/>
    <property type="molecule type" value="Genomic_DNA"/>
</dbReference>
<proteinExistence type="predicted"/>
<evidence type="ECO:0000256" key="1">
    <source>
        <dbReference type="SAM" id="MobiDB-lite"/>
    </source>
</evidence>
<keyword evidence="3" id="KW-1185">Reference proteome</keyword>
<feature type="compositionally biased region" description="Basic and acidic residues" evidence="1">
    <location>
        <begin position="257"/>
        <end position="268"/>
    </location>
</feature>
<evidence type="ECO:0000313" key="3">
    <source>
        <dbReference type="Proteomes" id="UP000193240"/>
    </source>
</evidence>
<feature type="region of interest" description="Disordered" evidence="1">
    <location>
        <begin position="95"/>
        <end position="140"/>
    </location>
</feature>
<organism evidence="2 3">
    <name type="scientific">Epicoccum nigrum</name>
    <name type="common">Soil fungus</name>
    <name type="synonym">Epicoccum purpurascens</name>
    <dbReference type="NCBI Taxonomy" id="105696"/>
    <lineage>
        <taxon>Eukaryota</taxon>
        <taxon>Fungi</taxon>
        <taxon>Dikarya</taxon>
        <taxon>Ascomycota</taxon>
        <taxon>Pezizomycotina</taxon>
        <taxon>Dothideomycetes</taxon>
        <taxon>Pleosporomycetidae</taxon>
        <taxon>Pleosporales</taxon>
        <taxon>Pleosporineae</taxon>
        <taxon>Didymellaceae</taxon>
        <taxon>Epicoccum</taxon>
    </lineage>
</organism>
<dbReference type="Proteomes" id="UP000193240">
    <property type="component" value="Unassembled WGS sequence"/>
</dbReference>
<reference evidence="2 3" key="1">
    <citation type="journal article" date="2017" name="Genome Announc.">
        <title>Genome sequence of the saprophytic ascomycete Epicoccum nigrum ICMP 19927 strain isolated from New Zealand.</title>
        <authorList>
            <person name="Fokin M."/>
            <person name="Fleetwood D."/>
            <person name="Weir B.S."/>
            <person name="Villas-Boas S.G."/>
        </authorList>
    </citation>
    <scope>NUCLEOTIDE SEQUENCE [LARGE SCALE GENOMIC DNA]</scope>
    <source>
        <strain evidence="2 3">ICMP 19927</strain>
    </source>
</reference>
<feature type="region of interest" description="Disordered" evidence="1">
    <location>
        <begin position="147"/>
        <end position="166"/>
    </location>
</feature>
<name>A0A1Y2LV58_EPING</name>
<feature type="region of interest" description="Disordered" evidence="1">
    <location>
        <begin position="237"/>
        <end position="268"/>
    </location>
</feature>
<protein>
    <submittedName>
        <fullName evidence="2">Uncharacterized protein</fullName>
    </submittedName>
</protein>
<accession>A0A1Y2LV58</accession>